<evidence type="ECO:0000256" key="3">
    <source>
        <dbReference type="ARBA" id="ARBA00022927"/>
    </source>
</evidence>
<feature type="domain" description="CRAL-TRIO" evidence="7">
    <location>
        <begin position="37"/>
        <end position="211"/>
    </location>
</feature>
<keyword evidence="3" id="KW-0813">Transport</keyword>
<dbReference type="CDD" id="cd00170">
    <property type="entry name" value="SEC14"/>
    <property type="match status" value="1"/>
</dbReference>
<gene>
    <name evidence="8" type="ORF">PVAP13_1NG465876</name>
</gene>
<evidence type="ECO:0000256" key="5">
    <source>
        <dbReference type="ARBA" id="ARBA00038020"/>
    </source>
</evidence>
<protein>
    <recommendedName>
        <fullName evidence="7">CRAL-TRIO domain-containing protein</fullName>
    </recommendedName>
</protein>
<dbReference type="GO" id="GO:0015031">
    <property type="term" value="P:protein transport"/>
    <property type="evidence" value="ECO:0007669"/>
    <property type="project" value="UniProtKB-KW"/>
</dbReference>
<evidence type="ECO:0000259" key="7">
    <source>
        <dbReference type="PROSITE" id="PS50191"/>
    </source>
</evidence>
<proteinExistence type="inferred from homology"/>
<dbReference type="InterPro" id="IPR051026">
    <property type="entry name" value="PI/PC_transfer"/>
</dbReference>
<dbReference type="PANTHER" id="PTHR45657">
    <property type="entry name" value="CRAL-TRIO DOMAIN-CONTAINING PROTEIN YKL091C-RELATED"/>
    <property type="match status" value="1"/>
</dbReference>
<dbReference type="InterPro" id="IPR001251">
    <property type="entry name" value="CRAL-TRIO_dom"/>
</dbReference>
<evidence type="ECO:0000256" key="2">
    <source>
        <dbReference type="ARBA" id="ARBA00004395"/>
    </source>
</evidence>
<keyword evidence="3" id="KW-0653">Protein transport</keyword>
<dbReference type="Gene3D" id="3.40.525.10">
    <property type="entry name" value="CRAL-TRIO lipid binding domain"/>
    <property type="match status" value="1"/>
</dbReference>
<evidence type="ECO:0000256" key="6">
    <source>
        <dbReference type="SAM" id="MobiDB-lite"/>
    </source>
</evidence>
<comment type="caution">
    <text evidence="8">The sequence shown here is derived from an EMBL/GenBank/DDBJ whole genome shotgun (WGS) entry which is preliminary data.</text>
</comment>
<feature type="region of interest" description="Disordered" evidence="6">
    <location>
        <begin position="268"/>
        <end position="290"/>
    </location>
</feature>
<keyword evidence="9" id="KW-1185">Reference proteome</keyword>
<evidence type="ECO:0000313" key="8">
    <source>
        <dbReference type="EMBL" id="KAG2653614.1"/>
    </source>
</evidence>
<accession>A0A8T0X8C1</accession>
<dbReference type="GO" id="GO:0000139">
    <property type="term" value="C:Golgi membrane"/>
    <property type="evidence" value="ECO:0007669"/>
    <property type="project" value="UniProtKB-SubCell"/>
</dbReference>
<evidence type="ECO:0000256" key="4">
    <source>
        <dbReference type="ARBA" id="ARBA00023034"/>
    </source>
</evidence>
<dbReference type="GO" id="GO:0005886">
    <property type="term" value="C:plasma membrane"/>
    <property type="evidence" value="ECO:0007669"/>
    <property type="project" value="UniProtKB-SubCell"/>
</dbReference>
<comment type="subcellular location">
    <subcellularLocation>
        <location evidence="1">Cell membrane</location>
        <topology evidence="1">Peripheral membrane protein</topology>
    </subcellularLocation>
    <subcellularLocation>
        <location evidence="2">Golgi apparatus membrane</location>
        <topology evidence="2">Peripheral membrane protein</topology>
    </subcellularLocation>
</comment>
<dbReference type="EMBL" id="CM029038">
    <property type="protein sequence ID" value="KAG2653614.1"/>
    <property type="molecule type" value="Genomic_DNA"/>
</dbReference>
<dbReference type="PANTHER" id="PTHR45657:SF8">
    <property type="entry name" value="PHOSPHATIDYLINOSITOL_PHOSPHATIDYLCHOLINE TRANSFER PROTEIN SFH13"/>
    <property type="match status" value="1"/>
</dbReference>
<dbReference type="AlphaFoldDB" id="A0A8T0X8C1"/>
<sequence length="505" mass="57011">MHSHMFSKIVQHMILQYYVMHTNVSKLNSLKDFEFHELEEVLQYYPHGYHGVDKEGRPVYIELLGKVEPNKLVQITSVERYIKYHVQEFERAFREKFPACLIAAKRHIDTTTTILDVHGVGWKNFSKIARDLVRCMQKIDGDYYPETLHQMFIVNAGPGFKLIWSTVKGLLDPKTSSKIHVLGTKYQSRLLEAIDASQLPEYFGGSCACPNHGGCLRSNKGPWSDPSIMKLVHGMESLREIGQVSDIEETITGSVRLRALKLPERISDTSNAESGSDVDDIGSPVAPEDVEYPSLAPVHEEARESGSTTYSGSDGTSHMADKVVRSKQRYNAAGNEARQFDTEQNSLVNGALPVPGWHALNDGVGNADDGVLKHLSRTVIAVFVKVLSILRFFIPRRQHLENVRPHTATVPSNQADLQMIREDRVNPCLERLERLESVFNQLSRKPPELPQDKDRAIQDSFDRIKSIEFDLEKTKKVLHATVIKQMQMAETLEAVKESDLRVSIA</sequence>
<reference evidence="8" key="1">
    <citation type="submission" date="2020-05" db="EMBL/GenBank/DDBJ databases">
        <title>WGS assembly of Panicum virgatum.</title>
        <authorList>
            <person name="Lovell J.T."/>
            <person name="Jenkins J."/>
            <person name="Shu S."/>
            <person name="Juenger T.E."/>
            <person name="Schmutz J."/>
        </authorList>
    </citation>
    <scope>NUCLEOTIDE SEQUENCE</scope>
    <source>
        <strain evidence="8">AP13</strain>
    </source>
</reference>
<dbReference type="PROSITE" id="PS50191">
    <property type="entry name" value="CRAL_TRIO"/>
    <property type="match status" value="1"/>
</dbReference>
<comment type="similarity">
    <text evidence="5">Belongs to the SFH family.</text>
</comment>
<dbReference type="Pfam" id="PF00650">
    <property type="entry name" value="CRAL_TRIO"/>
    <property type="match status" value="1"/>
</dbReference>
<name>A0A8T0X8C1_PANVG</name>
<keyword evidence="4" id="KW-0333">Golgi apparatus</keyword>
<dbReference type="FunFam" id="3.40.525.10:FF:000011">
    <property type="entry name" value="SEC14 cytosolic factor"/>
    <property type="match status" value="1"/>
</dbReference>
<dbReference type="SMART" id="SM00516">
    <property type="entry name" value="SEC14"/>
    <property type="match status" value="1"/>
</dbReference>
<dbReference type="Proteomes" id="UP000823388">
    <property type="component" value="Chromosome 1N"/>
</dbReference>
<evidence type="ECO:0000313" key="9">
    <source>
        <dbReference type="Proteomes" id="UP000823388"/>
    </source>
</evidence>
<evidence type="ECO:0000256" key="1">
    <source>
        <dbReference type="ARBA" id="ARBA00004202"/>
    </source>
</evidence>
<dbReference type="InterPro" id="IPR036865">
    <property type="entry name" value="CRAL-TRIO_dom_sf"/>
</dbReference>
<dbReference type="SUPFAM" id="SSF52087">
    <property type="entry name" value="CRAL/TRIO domain"/>
    <property type="match status" value="1"/>
</dbReference>
<organism evidence="8 9">
    <name type="scientific">Panicum virgatum</name>
    <name type="common">Blackwell switchgrass</name>
    <dbReference type="NCBI Taxonomy" id="38727"/>
    <lineage>
        <taxon>Eukaryota</taxon>
        <taxon>Viridiplantae</taxon>
        <taxon>Streptophyta</taxon>
        <taxon>Embryophyta</taxon>
        <taxon>Tracheophyta</taxon>
        <taxon>Spermatophyta</taxon>
        <taxon>Magnoliopsida</taxon>
        <taxon>Liliopsida</taxon>
        <taxon>Poales</taxon>
        <taxon>Poaceae</taxon>
        <taxon>PACMAD clade</taxon>
        <taxon>Panicoideae</taxon>
        <taxon>Panicodae</taxon>
        <taxon>Paniceae</taxon>
        <taxon>Panicinae</taxon>
        <taxon>Panicum</taxon>
        <taxon>Panicum sect. Hiantes</taxon>
    </lineage>
</organism>